<dbReference type="InterPro" id="IPR010914">
    <property type="entry name" value="RsgA_GTPase_dom"/>
</dbReference>
<comment type="function">
    <text evidence="1">One of several proteins that assist in the late maturation steps of the functional core of the 30S ribosomal subunit. Helps release RbfA from mature subunits. May play a role in the assembly of ribosomal proteins into the subunit. Circularly permuted GTPase that catalyzes slow GTP hydrolysis, GTPase activity is stimulated by the 30S ribosomal subunit.</text>
</comment>
<feature type="region of interest" description="Disordered" evidence="2">
    <location>
        <begin position="333"/>
        <end position="368"/>
    </location>
</feature>
<dbReference type="PANTHER" id="PTHR32120:SF11">
    <property type="entry name" value="SMALL RIBOSOMAL SUBUNIT BIOGENESIS GTPASE RSGA 1, MITOCHONDRIAL-RELATED"/>
    <property type="match status" value="1"/>
</dbReference>
<dbReference type="EMBL" id="JAWNFY010000003">
    <property type="protein sequence ID" value="MDY5145731.1"/>
    <property type="molecule type" value="Genomic_DNA"/>
</dbReference>
<feature type="domain" description="EngC GTPase" evidence="3">
    <location>
        <begin position="126"/>
        <end position="265"/>
    </location>
</feature>
<comment type="similarity">
    <text evidence="1">Belongs to the TRAFAC class YlqF/YawG GTPase family. RsgA subfamily.</text>
</comment>
<feature type="binding site" evidence="1">
    <location>
        <position position="295"/>
    </location>
    <ligand>
        <name>Zn(2+)</name>
        <dbReference type="ChEBI" id="CHEBI:29105"/>
    </ligand>
</feature>
<evidence type="ECO:0000259" key="3">
    <source>
        <dbReference type="PROSITE" id="PS50936"/>
    </source>
</evidence>
<sequence>MSFLGFDERWAAYLKVAEMNLGGVARVHGGRIAAVHRGAVEVLLVDETGAPDGVPDGAAHGAPDGAPVRIDLDIPGHCQDSESWPPVVGDWVGVDDSGHILDILPRRTYLTRPSVGRAALEQPICANIDVVLIVEPVVPAASRGRIERFVALAHASGARPWLVLTKADLANPADLQELGDGCEEVLALDARSAVDVARLVELLSGTVVVVGRSGAGKSTLTNTLLGATQTVGTVRESDHKGRHTTTGRQLVCGEHFAVIDTPGVRALGATMDTEAIADTFADIRELAASCHFANCSHGREPGCAVREACASGALDADRLDRYLRLMAEAERLRSRSDARTARSQDRHASKENTRGRRETMRLKGKNRG</sequence>
<dbReference type="GO" id="GO:0003924">
    <property type="term" value="F:GTPase activity"/>
    <property type="evidence" value="ECO:0007669"/>
    <property type="project" value="UniProtKB-UniRule"/>
</dbReference>
<keyword evidence="1" id="KW-0378">Hydrolase</keyword>
<dbReference type="CDD" id="cd01854">
    <property type="entry name" value="YjeQ_EngC"/>
    <property type="match status" value="1"/>
</dbReference>
<dbReference type="NCBIfam" id="TIGR00157">
    <property type="entry name" value="ribosome small subunit-dependent GTPase A"/>
    <property type="match status" value="1"/>
</dbReference>
<dbReference type="EMBL" id="JAWNFV010000001">
    <property type="protein sequence ID" value="MDY5139818.1"/>
    <property type="molecule type" value="Genomic_DNA"/>
</dbReference>
<evidence type="ECO:0000256" key="1">
    <source>
        <dbReference type="HAMAP-Rule" id="MF_01820"/>
    </source>
</evidence>
<dbReference type="HAMAP" id="MF_01820">
    <property type="entry name" value="GTPase_RsgA"/>
    <property type="match status" value="1"/>
</dbReference>
<evidence type="ECO:0000313" key="5">
    <source>
        <dbReference type="EMBL" id="MDY5145731.1"/>
    </source>
</evidence>
<dbReference type="PANTHER" id="PTHR32120">
    <property type="entry name" value="SMALL RIBOSOMAL SUBUNIT BIOGENESIS GTPASE RSGA"/>
    <property type="match status" value="1"/>
</dbReference>
<dbReference type="Gene3D" id="1.10.40.50">
    <property type="entry name" value="Probable gtpase engc, domain 3"/>
    <property type="match status" value="1"/>
</dbReference>
<dbReference type="Gene3D" id="3.40.50.300">
    <property type="entry name" value="P-loop containing nucleotide triphosphate hydrolases"/>
    <property type="match status" value="1"/>
</dbReference>
<dbReference type="InterPro" id="IPR004881">
    <property type="entry name" value="Ribosome_biogen_GTPase_RsgA"/>
</dbReference>
<dbReference type="GO" id="GO:0005525">
    <property type="term" value="F:GTP binding"/>
    <property type="evidence" value="ECO:0007669"/>
    <property type="project" value="UniProtKB-UniRule"/>
</dbReference>
<keyword evidence="1" id="KW-0699">rRNA-binding</keyword>
<keyword evidence="1" id="KW-0694">RNA-binding</keyword>
<protein>
    <recommendedName>
        <fullName evidence="1">Small ribosomal subunit biogenesis GTPase RsgA</fullName>
        <ecNumber evidence="1">3.6.1.-</ecNumber>
    </recommendedName>
</protein>
<feature type="binding site" evidence="1">
    <location>
        <begin position="165"/>
        <end position="168"/>
    </location>
    <ligand>
        <name>GTP</name>
        <dbReference type="ChEBI" id="CHEBI:37565"/>
    </ligand>
</feature>
<dbReference type="InterPro" id="IPR027417">
    <property type="entry name" value="P-loop_NTPase"/>
</dbReference>
<dbReference type="GO" id="GO:0046872">
    <property type="term" value="F:metal ion binding"/>
    <property type="evidence" value="ECO:0007669"/>
    <property type="project" value="UniProtKB-KW"/>
</dbReference>
<organism evidence="4 7">
    <name type="scientific">Actinotignum timonense</name>
    <dbReference type="NCBI Taxonomy" id="1870995"/>
    <lineage>
        <taxon>Bacteria</taxon>
        <taxon>Bacillati</taxon>
        <taxon>Actinomycetota</taxon>
        <taxon>Actinomycetes</taxon>
        <taxon>Actinomycetales</taxon>
        <taxon>Actinomycetaceae</taxon>
        <taxon>Actinotignum</taxon>
    </lineage>
</organism>
<dbReference type="Proteomes" id="UP001288320">
    <property type="component" value="Unassembled WGS sequence"/>
</dbReference>
<reference evidence="4 6" key="1">
    <citation type="submission" date="2023-10" db="EMBL/GenBank/DDBJ databases">
        <title>Whole Genome based description of the genera Actinobaculum and Actinotignum reveals a complex phylogenetic relationship within the species included in the genus Actinotignum.</title>
        <authorList>
            <person name="Jensen C.S."/>
            <person name="Dargis R."/>
            <person name="Kemp M."/>
            <person name="Christensen J.J."/>
        </authorList>
    </citation>
    <scope>NUCLEOTIDE SEQUENCE</scope>
    <source>
        <strain evidence="5 6">SLA_B089</strain>
        <strain evidence="4">SLA_B245</strain>
    </source>
</reference>
<evidence type="ECO:0000313" key="4">
    <source>
        <dbReference type="EMBL" id="MDY5139818.1"/>
    </source>
</evidence>
<feature type="binding site" evidence="1">
    <location>
        <position position="290"/>
    </location>
    <ligand>
        <name>Zn(2+)</name>
        <dbReference type="ChEBI" id="CHEBI:29105"/>
    </ligand>
</feature>
<dbReference type="PROSITE" id="PS50936">
    <property type="entry name" value="ENGC_GTPASE"/>
    <property type="match status" value="1"/>
</dbReference>
<dbReference type="Proteomes" id="UP001284901">
    <property type="component" value="Unassembled WGS sequence"/>
</dbReference>
<keyword evidence="1" id="KW-0963">Cytoplasm</keyword>
<keyword evidence="1" id="KW-0862">Zinc</keyword>
<accession>A0AAW9HA12</accession>
<keyword evidence="1" id="KW-0479">Metal-binding</keyword>
<dbReference type="GO" id="GO:0019843">
    <property type="term" value="F:rRNA binding"/>
    <property type="evidence" value="ECO:0007669"/>
    <property type="project" value="UniProtKB-KW"/>
</dbReference>
<dbReference type="EC" id="3.6.1.-" evidence="1"/>
<gene>
    <name evidence="1 4" type="primary">rsgA</name>
    <name evidence="4" type="ORF">R6G74_00595</name>
    <name evidence="5" type="ORF">R6P33_01670</name>
</gene>
<comment type="subcellular location">
    <subcellularLocation>
        <location evidence="1">Cytoplasm</location>
    </subcellularLocation>
</comment>
<dbReference type="GO" id="GO:0005737">
    <property type="term" value="C:cytoplasm"/>
    <property type="evidence" value="ECO:0007669"/>
    <property type="project" value="UniProtKB-SubCell"/>
</dbReference>
<name>A0AAW9HA12_9ACTO</name>
<dbReference type="RefSeq" id="WP_101595130.1">
    <property type="nucleotide sequence ID" value="NZ_CAUPFC010000001.1"/>
</dbReference>
<dbReference type="GeneID" id="92813909"/>
<comment type="caution">
    <text evidence="4">The sequence shown here is derived from an EMBL/GenBank/DDBJ whole genome shotgun (WGS) entry which is preliminary data.</text>
</comment>
<comment type="subunit">
    <text evidence="1">Monomer. Associates with 30S ribosomal subunit, binds 16S rRNA.</text>
</comment>
<feature type="binding site" evidence="1">
    <location>
        <position position="297"/>
    </location>
    <ligand>
        <name>Zn(2+)</name>
        <dbReference type="ChEBI" id="CHEBI:29105"/>
    </ligand>
</feature>
<dbReference type="AlphaFoldDB" id="A0AAW9HA12"/>
<evidence type="ECO:0000313" key="7">
    <source>
        <dbReference type="Proteomes" id="UP001288320"/>
    </source>
</evidence>
<evidence type="ECO:0000313" key="6">
    <source>
        <dbReference type="Proteomes" id="UP001284901"/>
    </source>
</evidence>
<keyword evidence="1" id="KW-0690">Ribosome biogenesis</keyword>
<proteinExistence type="inferred from homology"/>
<keyword evidence="6" id="KW-1185">Reference proteome</keyword>
<keyword evidence="1" id="KW-0547">Nucleotide-binding</keyword>
<feature type="binding site" evidence="1">
    <location>
        <begin position="211"/>
        <end position="219"/>
    </location>
    <ligand>
        <name>GTP</name>
        <dbReference type="ChEBI" id="CHEBI:37565"/>
    </ligand>
</feature>
<dbReference type="SUPFAM" id="SSF52540">
    <property type="entry name" value="P-loop containing nucleoside triphosphate hydrolases"/>
    <property type="match status" value="1"/>
</dbReference>
<feature type="compositionally biased region" description="Basic and acidic residues" evidence="2">
    <location>
        <begin position="333"/>
        <end position="361"/>
    </location>
</feature>
<feature type="binding site" evidence="1">
    <location>
        <position position="303"/>
    </location>
    <ligand>
        <name>Zn(2+)</name>
        <dbReference type="ChEBI" id="CHEBI:29105"/>
    </ligand>
</feature>
<keyword evidence="1" id="KW-0342">GTP-binding</keyword>
<evidence type="ECO:0000256" key="2">
    <source>
        <dbReference type="SAM" id="MobiDB-lite"/>
    </source>
</evidence>
<dbReference type="Pfam" id="PF03193">
    <property type="entry name" value="RsgA_GTPase"/>
    <property type="match status" value="1"/>
</dbReference>
<comment type="cofactor">
    <cofactor evidence="1">
        <name>Zn(2+)</name>
        <dbReference type="ChEBI" id="CHEBI:29105"/>
    </cofactor>
    <text evidence="1">Binds 1 zinc ion per subunit.</text>
</comment>
<dbReference type="GO" id="GO:0042274">
    <property type="term" value="P:ribosomal small subunit biogenesis"/>
    <property type="evidence" value="ECO:0007669"/>
    <property type="project" value="UniProtKB-UniRule"/>
</dbReference>